<dbReference type="AlphaFoldDB" id="A0A484HCZ2"/>
<dbReference type="GO" id="GO:0005524">
    <property type="term" value="F:ATP binding"/>
    <property type="evidence" value="ECO:0007669"/>
    <property type="project" value="UniProtKB-KW"/>
</dbReference>
<dbReference type="Gene3D" id="1.20.120.330">
    <property type="entry name" value="Nucleotidyltransferases domain 2"/>
    <property type="match status" value="2"/>
</dbReference>
<keyword evidence="1 9" id="KW-0808">Transferase</keyword>
<dbReference type="PANTHER" id="PTHR30621">
    <property type="entry name" value="GLUTAMINE SYNTHETASE ADENYLYLTRANSFERASE"/>
    <property type="match status" value="1"/>
</dbReference>
<keyword evidence="9" id="KW-0436">Ligase</keyword>
<proteinExistence type="inferred from homology"/>
<feature type="domain" description="PII-uridylyltransferase/Glutamine-synthetase adenylyltransferase" evidence="8">
    <location>
        <begin position="330"/>
        <end position="464"/>
    </location>
</feature>
<dbReference type="PANTHER" id="PTHR30621:SF0">
    <property type="entry name" value="BIFUNCTIONAL GLUTAMINE SYNTHETASE ADENYLYLTRANSFERASE_ADENYLYL-REMOVING ENZYME"/>
    <property type="match status" value="1"/>
</dbReference>
<dbReference type="Pfam" id="PF03710">
    <property type="entry name" value="GlnE"/>
    <property type="match status" value="2"/>
</dbReference>
<evidence type="ECO:0000256" key="4">
    <source>
        <dbReference type="ARBA" id="ARBA00022840"/>
    </source>
</evidence>
<dbReference type="GO" id="GO:0016874">
    <property type="term" value="F:ligase activity"/>
    <property type="evidence" value="ECO:0007669"/>
    <property type="project" value="UniProtKB-KW"/>
</dbReference>
<dbReference type="Gene3D" id="1.20.120.1510">
    <property type="match status" value="1"/>
</dbReference>
<evidence type="ECO:0000256" key="6">
    <source>
        <dbReference type="ARBA" id="ARBA00023268"/>
    </source>
</evidence>
<keyword evidence="4" id="KW-0067">ATP-binding</keyword>
<dbReference type="InterPro" id="IPR043519">
    <property type="entry name" value="NT_sf"/>
</dbReference>
<reference evidence="9" key="1">
    <citation type="submission" date="2018-10" db="EMBL/GenBank/DDBJ databases">
        <authorList>
            <person name="Gruber-Vodicka H."/>
            <person name="Jaeckle O."/>
        </authorList>
    </citation>
    <scope>NUCLEOTIDE SEQUENCE</scope>
</reference>
<feature type="domain" description="PII-uridylyltransferase/Glutamine-synthetase adenylyltransferase" evidence="8">
    <location>
        <begin position="849"/>
        <end position="976"/>
    </location>
</feature>
<feature type="domain" description="Glutamate-ammonia ligase adenylyltransferase repeated" evidence="7">
    <location>
        <begin position="577"/>
        <end position="816"/>
    </location>
</feature>
<dbReference type="InterPro" id="IPR013546">
    <property type="entry name" value="PII_UdlTrfase/GS_AdlTrfase"/>
</dbReference>
<dbReference type="NCBIfam" id="NF008292">
    <property type="entry name" value="PRK11072.1"/>
    <property type="match status" value="1"/>
</dbReference>
<evidence type="ECO:0000256" key="3">
    <source>
        <dbReference type="ARBA" id="ARBA00022741"/>
    </source>
</evidence>
<dbReference type="CDD" id="cd05401">
    <property type="entry name" value="NT_GlnE_GlnD_like"/>
    <property type="match status" value="2"/>
</dbReference>
<dbReference type="EC" id="2.7.7.42" evidence="9"/>
<dbReference type="SUPFAM" id="SSF81301">
    <property type="entry name" value="Nucleotidyltransferase"/>
    <property type="match status" value="2"/>
</dbReference>
<accession>A0A484HCZ2</accession>
<keyword evidence="3" id="KW-0547">Nucleotide-binding</keyword>
<dbReference type="EMBL" id="LR026963">
    <property type="protein sequence ID" value="VBB69692.1"/>
    <property type="molecule type" value="Genomic_DNA"/>
</dbReference>
<dbReference type="NCBIfam" id="NF010706">
    <property type="entry name" value="PRK14108.1"/>
    <property type="match status" value="1"/>
</dbReference>
<evidence type="ECO:0000313" key="9">
    <source>
        <dbReference type="EMBL" id="VBB69692.1"/>
    </source>
</evidence>
<feature type="domain" description="Glutamate-ammonia ligase adenylyltransferase repeated" evidence="7">
    <location>
        <begin position="58"/>
        <end position="302"/>
    </location>
</feature>
<dbReference type="Pfam" id="PF08335">
    <property type="entry name" value="GlnD_UR_UTase"/>
    <property type="match status" value="2"/>
</dbReference>
<dbReference type="InterPro" id="IPR023057">
    <property type="entry name" value="GlnE"/>
</dbReference>
<dbReference type="HAMAP" id="MF_00802">
    <property type="entry name" value="GlnE"/>
    <property type="match status" value="1"/>
</dbReference>
<keyword evidence="2 9" id="KW-0548">Nucleotidyltransferase</keyword>
<dbReference type="GO" id="GO:0005829">
    <property type="term" value="C:cytosol"/>
    <property type="evidence" value="ECO:0007669"/>
    <property type="project" value="TreeGrafter"/>
</dbReference>
<keyword evidence="5" id="KW-0460">Magnesium</keyword>
<keyword evidence="6" id="KW-0511">Multifunctional enzyme</keyword>
<evidence type="ECO:0000256" key="1">
    <source>
        <dbReference type="ARBA" id="ARBA00022679"/>
    </source>
</evidence>
<dbReference type="SUPFAM" id="SSF81593">
    <property type="entry name" value="Nucleotidyltransferase substrate binding subunit/domain"/>
    <property type="match status" value="2"/>
</dbReference>
<dbReference type="InterPro" id="IPR005190">
    <property type="entry name" value="GlnE_rpt_dom"/>
</dbReference>
<evidence type="ECO:0000256" key="2">
    <source>
        <dbReference type="ARBA" id="ARBA00022695"/>
    </source>
</evidence>
<evidence type="ECO:0000259" key="8">
    <source>
        <dbReference type="Pfam" id="PF08335"/>
    </source>
</evidence>
<protein>
    <submittedName>
        <fullName evidence="9">Glutamate-ammonia-ligase adenylyltransferase</fullName>
        <ecNumber evidence="9">2.7.7.42</ecNumber>
    </submittedName>
</protein>
<dbReference type="Gene3D" id="3.30.460.10">
    <property type="entry name" value="Beta Polymerase, domain 2"/>
    <property type="match status" value="2"/>
</dbReference>
<name>A0A484HCZ2_9ZZZZ</name>
<evidence type="ECO:0000259" key="7">
    <source>
        <dbReference type="Pfam" id="PF03710"/>
    </source>
</evidence>
<dbReference type="GO" id="GO:0000820">
    <property type="term" value="P:regulation of glutamine family amino acid metabolic process"/>
    <property type="evidence" value="ECO:0007669"/>
    <property type="project" value="TreeGrafter"/>
</dbReference>
<sequence>MSPLTFPFESQSLPRPADDALCCRGMERWFNLSQSLTDASLVKFVLAISEHPVGRLLLEAVFGNSPFLSTCLLREPQVLQMMLTVGADQTLVWLMADLRQGLENETDTGRLMRRLRVGKRQAALLIGLADITELWPLRTVTAALSLLAETATVLAVRHLLRQAAAVGEILLADPEDPERDSGYVVLGMGKCGAKELNYSSDIDLVVLYDEDKRIYTGRGSLRECFIRLTRNLVRILSERTAYGYVFRTDLRLRPDPGSTAIAVSITAAELYYESFGQNWERAAMAKARCLAGDRVAGAAFLKGLKPYIWRRSLDFAAIQDIHSIKRQIHTRIGSSNITILGHDIKLGRGGIREIEFFTQTQQLIWGGREPSTRSPRTCEAILALATAGHVDCTVAEEMIACYRYLRRLEHRLQMVDDQQTQTLPKERAKLNHIATFMGAPSTDSFVVTLRQVLETVERHYANLFEEAPDLSTNGNLVFTGAEDDPSTLETLCSMGFANPAGVSATVRGWHHGRYRAVRTSRHRELLTELMPTLLTALARTAHPDLACMKFDEFLRHLPDGAQIFSLFYANPHLLDLVAEILGDVPRLAEWLSRAPALLDAMLTPGFLDHLPGMTSLTVELESQLAEAEDDYEATLDTVRYWANDRRFQVGVQILLNLIHPYEAGRALTMIADAALAQLCPRVEREFARQHGYVPSGGLAIIAMGKMGGYEMTARSDLDLILVYEVPEGVEISTGPKPLQPTVFYTRIAQRFVNAITAMTKFGRLYEVDMRLRPSGNKGPLAVSLQAFEKYQAEAAWSWEHMALTRARVVYGPPQVASYLQKIIRKTLLRPRDPAQLVLDVADMRERLAREKKVTSLWMVKHVRGGLVDIEFIVQYLQLRDAPGNPQILSPNTATALRRIQEAGLLQPVDVRTLLDAHVFWMALHGLLRQSIEGVLDDHAPPGLKEKLCRVGATEDFEDLKRQMEVHARRVYALFEAWIEIPARHLRGRMTVSGIAERL</sequence>
<dbReference type="GO" id="GO:0008882">
    <property type="term" value="F:[glutamate-ammonia-ligase] adenylyltransferase activity"/>
    <property type="evidence" value="ECO:0007669"/>
    <property type="project" value="UniProtKB-EC"/>
</dbReference>
<organism evidence="9">
    <name type="scientific">invertebrate metagenome</name>
    <dbReference type="NCBI Taxonomy" id="1711999"/>
    <lineage>
        <taxon>unclassified sequences</taxon>
        <taxon>metagenomes</taxon>
        <taxon>organismal metagenomes</taxon>
    </lineage>
</organism>
<gene>
    <name evidence="9" type="ORF">RIEGSTA812A_PEG_1165</name>
</gene>
<evidence type="ECO:0000256" key="5">
    <source>
        <dbReference type="ARBA" id="ARBA00022842"/>
    </source>
</evidence>